<dbReference type="KEGG" id="mhey:H2LOC_020665"/>
<protein>
    <submittedName>
        <fullName evidence="1">Copper oxidase</fullName>
    </submittedName>
</protein>
<dbReference type="Gene3D" id="2.60.40.420">
    <property type="entry name" value="Cupredoxins - blue copper proteins"/>
    <property type="match status" value="2"/>
</dbReference>
<dbReference type="AlphaFoldDB" id="A0A6B8KKN8"/>
<keyword evidence="2" id="KW-1185">Reference proteome</keyword>
<dbReference type="Proteomes" id="UP000309061">
    <property type="component" value="Plasmid unnamed1"/>
</dbReference>
<dbReference type="OrthoDB" id="9757546at2"/>
<dbReference type="SUPFAM" id="SSF49503">
    <property type="entry name" value="Cupredoxins"/>
    <property type="match status" value="2"/>
</dbReference>
<dbReference type="RefSeq" id="WP_154331764.1">
    <property type="nucleotide sequence ID" value="NZ_CP046053.1"/>
</dbReference>
<evidence type="ECO:0000313" key="2">
    <source>
        <dbReference type="Proteomes" id="UP000309061"/>
    </source>
</evidence>
<geneLocation type="plasmid" evidence="1">
    <name>unnamed1</name>
</geneLocation>
<sequence length="604" mass="62274">MFRSICVAIASFGAALLGERSQGLAATISEPPVIASANGVIDIMMIAQAGTVNSFDVAGFYPTGWFYTVCPRPESGTTCPSGANTISPYGGLRLALQPGDKLKIRFVNKLPAVPPDQIERIVDDALLALNPTNLHTHGLIVLAAANKVAPPATPVYGDFVFTSIFNPANGDPDAGGASAHAMLHSHGDVVKTGVADYDIQIPANHPAGSFWFHPHVHGIALNQLSAGLSGIITIGKAASYACGDEDCAKPILETDIRHLIIKDMQVLAGNAPQFQEDPGFCANQPDKTPIGNGMCAGDPGAYAGGSWFFTLNGQRYPTIPVASGDGELWRFTNASGSASYDLQLVDDATGQPMAVQVVSIDGVSLSFPAGSTAGQIMQVGGNRIKLARCGPPPHPRGASSAASVDAPGALTDGLAQSYSSMPVCATDLFLTSATRVEIHVAYRNADNVLTVAPRGATATLRSAGVQTGPGGDSWPAVNLARVTFSAGAPHRITEAVHVVKGAASSVRAYDGIFKAAATDAARAPLPAGCAALAPGHRRRIYFGNPNVPGGVGPGQDAEGNAIFGLGYEEIDPFGAPVPGTFVDLTRFDPSQLVCLPLGPGQTAR</sequence>
<proteinExistence type="predicted"/>
<name>A0A6B8KKN8_9HYPH</name>
<reference evidence="1 2" key="1">
    <citation type="submission" date="2019-11" db="EMBL/GenBank/DDBJ databases">
        <title>The genome sequence of Methylocystis heyeri.</title>
        <authorList>
            <person name="Oshkin I.Y."/>
            <person name="Miroshnikov K."/>
            <person name="Dedysh S.N."/>
        </authorList>
    </citation>
    <scope>NUCLEOTIDE SEQUENCE [LARGE SCALE GENOMIC DNA]</scope>
    <source>
        <strain evidence="1 2">H2</strain>
        <plasmid evidence="1 2">unnamed1</plasmid>
    </source>
</reference>
<keyword evidence="1" id="KW-0614">Plasmid</keyword>
<evidence type="ECO:0000313" key="1">
    <source>
        <dbReference type="EMBL" id="QGM48207.1"/>
    </source>
</evidence>
<organism evidence="1 2">
    <name type="scientific">Methylocystis heyeri</name>
    <dbReference type="NCBI Taxonomy" id="391905"/>
    <lineage>
        <taxon>Bacteria</taxon>
        <taxon>Pseudomonadati</taxon>
        <taxon>Pseudomonadota</taxon>
        <taxon>Alphaproteobacteria</taxon>
        <taxon>Hyphomicrobiales</taxon>
        <taxon>Methylocystaceae</taxon>
        <taxon>Methylocystis</taxon>
    </lineage>
</organism>
<accession>A0A6B8KKN8</accession>
<dbReference type="InterPro" id="IPR008972">
    <property type="entry name" value="Cupredoxin"/>
</dbReference>
<dbReference type="EMBL" id="CP046053">
    <property type="protein sequence ID" value="QGM48207.1"/>
    <property type="molecule type" value="Genomic_DNA"/>
</dbReference>
<gene>
    <name evidence="1" type="ORF">H2LOC_020665</name>
</gene>